<reference evidence="11 12" key="1">
    <citation type="submission" date="2019-04" db="EMBL/GenBank/DDBJ databases">
        <authorList>
            <person name="Van Vliet M D."/>
        </authorList>
    </citation>
    <scope>NUCLEOTIDE SEQUENCE [LARGE SCALE GENOMIC DNA]</scope>
    <source>
        <strain evidence="11 12">F21</strain>
    </source>
</reference>
<comment type="similarity">
    <text evidence="3 9">Belongs to the EPSP synthase family.</text>
</comment>
<dbReference type="PIRSF" id="PIRSF000505">
    <property type="entry name" value="EPSPS"/>
    <property type="match status" value="1"/>
</dbReference>
<feature type="binding site" evidence="9">
    <location>
        <position position="22"/>
    </location>
    <ligand>
        <name>3-phosphoshikimate</name>
        <dbReference type="ChEBI" id="CHEBI:145989"/>
    </ligand>
</feature>
<feature type="binding site" evidence="9">
    <location>
        <position position="167"/>
    </location>
    <ligand>
        <name>3-phosphoshikimate</name>
        <dbReference type="ChEBI" id="CHEBI:145989"/>
    </ligand>
</feature>
<feature type="binding site" evidence="9">
    <location>
        <position position="26"/>
    </location>
    <ligand>
        <name>3-phosphoshikimate</name>
        <dbReference type="ChEBI" id="CHEBI:145989"/>
    </ligand>
</feature>
<feature type="binding site" evidence="9">
    <location>
        <position position="167"/>
    </location>
    <ligand>
        <name>phosphoenolpyruvate</name>
        <dbReference type="ChEBI" id="CHEBI:58702"/>
    </ligand>
</feature>
<feature type="active site" description="Proton acceptor" evidence="9">
    <location>
        <position position="316"/>
    </location>
</feature>
<evidence type="ECO:0000256" key="5">
    <source>
        <dbReference type="ARBA" id="ARBA00022605"/>
    </source>
</evidence>
<name>A0A6C2UL01_9BACT</name>
<dbReference type="GO" id="GO:0009073">
    <property type="term" value="P:aromatic amino acid family biosynthetic process"/>
    <property type="evidence" value="ECO:0007669"/>
    <property type="project" value="UniProtKB-KW"/>
</dbReference>
<dbReference type="EMBL" id="CAAHFH010000001">
    <property type="protein sequence ID" value="VGO20097.1"/>
    <property type="molecule type" value="Genomic_DNA"/>
</dbReference>
<evidence type="ECO:0000313" key="12">
    <source>
        <dbReference type="Proteomes" id="UP000346198"/>
    </source>
</evidence>
<dbReference type="CDD" id="cd01556">
    <property type="entry name" value="EPSP_synthase"/>
    <property type="match status" value="1"/>
</dbReference>
<dbReference type="InterPro" id="IPR001986">
    <property type="entry name" value="Enolpyruvate_Tfrase_dom"/>
</dbReference>
<dbReference type="GO" id="GO:0003866">
    <property type="term" value="F:3-phosphoshikimate 1-carboxyvinyltransferase activity"/>
    <property type="evidence" value="ECO:0007669"/>
    <property type="project" value="UniProtKB-UniRule"/>
</dbReference>
<feature type="binding site" evidence="9">
    <location>
        <position position="21"/>
    </location>
    <ligand>
        <name>phosphoenolpyruvate</name>
        <dbReference type="ChEBI" id="CHEBI:58702"/>
    </ligand>
</feature>
<dbReference type="FunFam" id="3.65.10.10:FF:000005">
    <property type="entry name" value="3-phosphoshikimate 1-carboxyvinyltransferase"/>
    <property type="match status" value="1"/>
</dbReference>
<dbReference type="Pfam" id="PF00275">
    <property type="entry name" value="EPSP_synthase"/>
    <property type="match status" value="1"/>
</dbReference>
<dbReference type="InterPro" id="IPR013792">
    <property type="entry name" value="RNA3'P_cycl/enolpyr_Trfase_a/b"/>
</dbReference>
<comment type="subunit">
    <text evidence="9">Monomer.</text>
</comment>
<feature type="binding site" evidence="9">
    <location>
        <position position="316"/>
    </location>
    <ligand>
        <name>3-phosphoshikimate</name>
        <dbReference type="ChEBI" id="CHEBI:145989"/>
    </ligand>
</feature>
<comment type="pathway">
    <text evidence="2 9">Metabolic intermediate biosynthesis; chorismate biosynthesis; chorismate from D-erythrose 4-phosphate and phosphoenolpyruvate: step 6/7.</text>
</comment>
<dbReference type="GO" id="GO:0009423">
    <property type="term" value="P:chorismate biosynthetic process"/>
    <property type="evidence" value="ECO:0007669"/>
    <property type="project" value="UniProtKB-UniRule"/>
</dbReference>
<feature type="domain" description="Enolpyruvate transferase" evidence="10">
    <location>
        <begin position="11"/>
        <end position="426"/>
    </location>
</feature>
<gene>
    <name evidence="9 11" type="primary">aroA</name>
    <name evidence="11" type="ORF">SCARR_02157</name>
</gene>
<feature type="binding site" evidence="9">
    <location>
        <position position="120"/>
    </location>
    <ligand>
        <name>phosphoenolpyruvate</name>
        <dbReference type="ChEBI" id="CHEBI:58702"/>
    </ligand>
</feature>
<proteinExistence type="inferred from homology"/>
<comment type="function">
    <text evidence="1 9">Catalyzes the transfer of the enolpyruvyl moiety of phosphoenolpyruvate (PEP) to the 5-hydroxyl of shikimate-3-phosphate (S3P) to produce enolpyruvyl shikimate-3-phosphate and inorganic phosphate.</text>
</comment>
<comment type="caution">
    <text evidence="9">Lacks conserved residue(s) required for the propagation of feature annotation.</text>
</comment>
<comment type="subcellular location">
    <subcellularLocation>
        <location evidence="9">Cytoplasm</location>
    </subcellularLocation>
</comment>
<keyword evidence="5 9" id="KW-0028">Amino-acid biosynthesis</keyword>
<evidence type="ECO:0000259" key="10">
    <source>
        <dbReference type="Pfam" id="PF00275"/>
    </source>
</evidence>
<dbReference type="InterPro" id="IPR006264">
    <property type="entry name" value="EPSP_synthase"/>
</dbReference>
<dbReference type="UniPathway" id="UPA00053">
    <property type="reaction ID" value="UER00089"/>
</dbReference>
<dbReference type="HAMAP" id="MF_00210">
    <property type="entry name" value="EPSP_synth"/>
    <property type="match status" value="1"/>
</dbReference>
<evidence type="ECO:0000256" key="4">
    <source>
        <dbReference type="ARBA" id="ARBA00022490"/>
    </source>
</evidence>
<comment type="catalytic activity">
    <reaction evidence="8">
        <text>3-phosphoshikimate + phosphoenolpyruvate = 5-O-(1-carboxyvinyl)-3-phosphoshikimate + phosphate</text>
        <dbReference type="Rhea" id="RHEA:21256"/>
        <dbReference type="ChEBI" id="CHEBI:43474"/>
        <dbReference type="ChEBI" id="CHEBI:57701"/>
        <dbReference type="ChEBI" id="CHEBI:58702"/>
        <dbReference type="ChEBI" id="CHEBI:145989"/>
        <dbReference type="EC" id="2.5.1.19"/>
    </reaction>
    <physiologicalReaction direction="left-to-right" evidence="8">
        <dbReference type="Rhea" id="RHEA:21257"/>
    </physiologicalReaction>
</comment>
<dbReference type="FunFam" id="3.65.10.10:FF:000006">
    <property type="entry name" value="3-phosphoshikimate 1-carboxyvinyltransferase"/>
    <property type="match status" value="1"/>
</dbReference>
<keyword evidence="7 9" id="KW-0057">Aromatic amino acid biosynthesis</keyword>
<evidence type="ECO:0000256" key="9">
    <source>
        <dbReference type="HAMAP-Rule" id="MF_00210"/>
    </source>
</evidence>
<evidence type="ECO:0000256" key="7">
    <source>
        <dbReference type="ARBA" id="ARBA00023141"/>
    </source>
</evidence>
<evidence type="ECO:0000256" key="8">
    <source>
        <dbReference type="ARBA" id="ARBA00044633"/>
    </source>
</evidence>
<keyword evidence="4 9" id="KW-0963">Cytoplasm</keyword>
<feature type="binding site" evidence="9">
    <location>
        <position position="21"/>
    </location>
    <ligand>
        <name>3-phosphoshikimate</name>
        <dbReference type="ChEBI" id="CHEBI:145989"/>
    </ligand>
</feature>
<keyword evidence="12" id="KW-1185">Reference proteome</keyword>
<evidence type="ECO:0000256" key="1">
    <source>
        <dbReference type="ARBA" id="ARBA00002174"/>
    </source>
</evidence>
<dbReference type="PANTHER" id="PTHR21090:SF5">
    <property type="entry name" value="PENTAFUNCTIONAL AROM POLYPEPTIDE"/>
    <property type="match status" value="1"/>
</dbReference>
<dbReference type="RefSeq" id="WP_222846260.1">
    <property type="nucleotide sequence ID" value="NZ_CAAHFH010000001.1"/>
</dbReference>
<feature type="binding site" evidence="9">
    <location>
        <position position="347"/>
    </location>
    <ligand>
        <name>phosphoenolpyruvate</name>
        <dbReference type="ChEBI" id="CHEBI:58702"/>
    </ligand>
</feature>
<accession>A0A6C2UL01</accession>
<feature type="binding site" evidence="9">
    <location>
        <position position="343"/>
    </location>
    <ligand>
        <name>3-phosphoshikimate</name>
        <dbReference type="ChEBI" id="CHEBI:145989"/>
    </ligand>
</feature>
<protein>
    <recommendedName>
        <fullName evidence="9">3-phosphoshikimate 1-carboxyvinyltransferase</fullName>
        <ecNumber evidence="9">2.5.1.19</ecNumber>
    </recommendedName>
    <alternativeName>
        <fullName evidence="9">5-enolpyruvylshikimate-3-phosphate synthase</fullName>
        <shortName evidence="9">EPSP synthase</shortName>
        <shortName evidence="9">EPSPS</shortName>
    </alternativeName>
</protein>
<evidence type="ECO:0000256" key="3">
    <source>
        <dbReference type="ARBA" id="ARBA00009948"/>
    </source>
</evidence>
<dbReference type="Gene3D" id="3.65.10.10">
    <property type="entry name" value="Enolpyruvate transferase domain"/>
    <property type="match status" value="2"/>
</dbReference>
<feature type="binding site" evidence="9">
    <location>
        <position position="165"/>
    </location>
    <ligand>
        <name>3-phosphoshikimate</name>
        <dbReference type="ChEBI" id="CHEBI:145989"/>
    </ligand>
</feature>
<dbReference type="EC" id="2.5.1.19" evidence="9"/>
<evidence type="ECO:0000256" key="6">
    <source>
        <dbReference type="ARBA" id="ARBA00022679"/>
    </source>
</evidence>
<evidence type="ECO:0000256" key="2">
    <source>
        <dbReference type="ARBA" id="ARBA00004811"/>
    </source>
</evidence>
<keyword evidence="6 9" id="KW-0808">Transferase</keyword>
<dbReference type="NCBIfam" id="TIGR01356">
    <property type="entry name" value="aroA"/>
    <property type="match status" value="1"/>
</dbReference>
<feature type="binding site" evidence="9">
    <location>
        <position position="92"/>
    </location>
    <ligand>
        <name>phosphoenolpyruvate</name>
        <dbReference type="ChEBI" id="CHEBI:58702"/>
    </ligand>
</feature>
<dbReference type="SUPFAM" id="SSF55205">
    <property type="entry name" value="EPT/RTPC-like"/>
    <property type="match status" value="1"/>
</dbReference>
<dbReference type="GO" id="GO:0005737">
    <property type="term" value="C:cytoplasm"/>
    <property type="evidence" value="ECO:0007669"/>
    <property type="project" value="UniProtKB-SubCell"/>
</dbReference>
<organism evidence="11 12">
    <name type="scientific">Pontiella sulfatireligans</name>
    <dbReference type="NCBI Taxonomy" id="2750658"/>
    <lineage>
        <taxon>Bacteria</taxon>
        <taxon>Pseudomonadati</taxon>
        <taxon>Kiritimatiellota</taxon>
        <taxon>Kiritimatiellia</taxon>
        <taxon>Kiritimatiellales</taxon>
        <taxon>Pontiellaceae</taxon>
        <taxon>Pontiella</taxon>
    </lineage>
</organism>
<dbReference type="PROSITE" id="PS00104">
    <property type="entry name" value="EPSP_SYNTHASE_1"/>
    <property type="match status" value="1"/>
</dbReference>
<dbReference type="InterPro" id="IPR023193">
    <property type="entry name" value="EPSP_synthase_CS"/>
</dbReference>
<feature type="binding site" evidence="9">
    <location>
        <position position="391"/>
    </location>
    <ligand>
        <name>phosphoenolpyruvate</name>
        <dbReference type="ChEBI" id="CHEBI:58702"/>
    </ligand>
</feature>
<dbReference type="InterPro" id="IPR036968">
    <property type="entry name" value="Enolpyruvate_Tfrase_sf"/>
</dbReference>
<dbReference type="AlphaFoldDB" id="A0A6C2UL01"/>
<dbReference type="GO" id="GO:0008652">
    <property type="term" value="P:amino acid biosynthetic process"/>
    <property type="evidence" value="ECO:0007669"/>
    <property type="project" value="UniProtKB-KW"/>
</dbReference>
<dbReference type="Proteomes" id="UP000346198">
    <property type="component" value="Unassembled WGS sequence"/>
</dbReference>
<evidence type="ECO:0000313" key="11">
    <source>
        <dbReference type="EMBL" id="VGO20097.1"/>
    </source>
</evidence>
<sequence length="434" mass="46115">MSSKKVFPAAFGGTVKVPGDKSISQRVAMLASLAEGTSKVTGYLNGEDARSTLAAMEQMGAKAEFRDDALYITGVAGELQQPDEPLSMGNSGTGTRLLAGIVAGAGIEASMVGDDSLSSRPMGRIRHPLELMGARIGLTGKRGTLPMMICGGNLKGTGYLLPMASAQVKSCVLLAGLFAEGKTTVVEPRPTRDHTEKLFQALDIPIEINGLEISIEGYGRSGPRFKARDFVVPGDFSSAAFWIVAAACRPGAELLIDNVGLNPRRTALLDVMKRMGADIEVTVTEEKGDPYGTIKVRGAKLKGTVIDGDEIPNLIDELPIISVAGALAVGQTEIRDAAELRVKESDRIAEMVKNLRLFGVEVEEKDDGMIVTGPATLKTPNVVIDSHGDHRIAMSMAVLNSFSDGPLTIDNVGCVDTSYPEFWQHMEQLGGRVE</sequence>
<dbReference type="PANTHER" id="PTHR21090">
    <property type="entry name" value="AROM/DEHYDROQUINATE SYNTHASE"/>
    <property type="match status" value="1"/>
</dbReference>